<accession>A0A1I0WNN2</accession>
<dbReference type="RefSeq" id="WP_090234576.1">
    <property type="nucleotide sequence ID" value="NZ_FOJW01000003.1"/>
</dbReference>
<evidence type="ECO:0008006" key="3">
    <source>
        <dbReference type="Google" id="ProtNLM"/>
    </source>
</evidence>
<name>A0A1I0WNN2_9BACI</name>
<keyword evidence="2" id="KW-1185">Reference proteome</keyword>
<dbReference type="STRING" id="237679.SAMN04488072_103150"/>
<dbReference type="OrthoDB" id="3191472at2"/>
<dbReference type="PANTHER" id="PTHR40056:SF1">
    <property type="entry name" value="DUF1836 DOMAIN-CONTAINING PROTEIN"/>
    <property type="match status" value="1"/>
</dbReference>
<dbReference type="AlphaFoldDB" id="A0A1I0WNN2"/>
<organism evidence="1 2">
    <name type="scientific">Lentibacillus halodurans</name>
    <dbReference type="NCBI Taxonomy" id="237679"/>
    <lineage>
        <taxon>Bacteria</taxon>
        <taxon>Bacillati</taxon>
        <taxon>Bacillota</taxon>
        <taxon>Bacilli</taxon>
        <taxon>Bacillales</taxon>
        <taxon>Bacillaceae</taxon>
        <taxon>Lentibacillus</taxon>
    </lineage>
</organism>
<proteinExistence type="predicted"/>
<dbReference type="InterPro" id="IPR014975">
    <property type="entry name" value="DUF1836"/>
</dbReference>
<reference evidence="1 2" key="1">
    <citation type="submission" date="2016-10" db="EMBL/GenBank/DDBJ databases">
        <authorList>
            <person name="de Groot N.N."/>
        </authorList>
    </citation>
    <scope>NUCLEOTIDE SEQUENCE [LARGE SCALE GENOMIC DNA]</scope>
    <source>
        <strain evidence="1 2">CGMCC 1.3702</strain>
    </source>
</reference>
<dbReference type="PANTHER" id="PTHR40056">
    <property type="entry name" value="HYPOTHETICAL CYTOSOLIC PROTEIN"/>
    <property type="match status" value="1"/>
</dbReference>
<evidence type="ECO:0000313" key="2">
    <source>
        <dbReference type="Proteomes" id="UP000198642"/>
    </source>
</evidence>
<dbReference type="Pfam" id="PF08876">
    <property type="entry name" value="DUF1836"/>
    <property type="match status" value="1"/>
</dbReference>
<sequence length="190" mass="22496">MKRMEELAENLHLNSHLSLEEIPDLNLYMDQVIQLFERKFADTKRNEDDKVLTKTMINNYAKGKLFFPVENKKYTREHLILISMIYQMKGALSINDVKTTLDRLNEKVTNDGLELKALYQRYLQLIGNNAEKLKEDIRDHYYEVNQEVETLEDKDAEYLEQLLLIATFTNMSNDYRRAAEKMVDELGNHQ</sequence>
<dbReference type="Proteomes" id="UP000198642">
    <property type="component" value="Unassembled WGS sequence"/>
</dbReference>
<protein>
    <recommendedName>
        <fullName evidence="3">DUF1836 domain-containing protein</fullName>
    </recommendedName>
</protein>
<evidence type="ECO:0000313" key="1">
    <source>
        <dbReference type="EMBL" id="SFA89997.1"/>
    </source>
</evidence>
<gene>
    <name evidence="1" type="ORF">SAMN04488072_103150</name>
</gene>
<dbReference type="EMBL" id="FOJW01000003">
    <property type="protein sequence ID" value="SFA89997.1"/>
    <property type="molecule type" value="Genomic_DNA"/>
</dbReference>